<gene>
    <name evidence="1" type="ORF">RIF29_37829</name>
</gene>
<dbReference type="EMBL" id="JAYWIO010000008">
    <property type="protein sequence ID" value="KAK7243045.1"/>
    <property type="molecule type" value="Genomic_DNA"/>
</dbReference>
<evidence type="ECO:0000313" key="1">
    <source>
        <dbReference type="EMBL" id="KAK7243045.1"/>
    </source>
</evidence>
<reference evidence="1 2" key="1">
    <citation type="submission" date="2024-01" db="EMBL/GenBank/DDBJ databases">
        <title>The genomes of 5 underutilized Papilionoideae crops provide insights into root nodulation and disease resistanc.</title>
        <authorList>
            <person name="Yuan L."/>
        </authorList>
    </citation>
    <scope>NUCLEOTIDE SEQUENCE [LARGE SCALE GENOMIC DNA]</scope>
    <source>
        <strain evidence="1">ZHUSHIDOU_FW_LH</strain>
        <tissue evidence="1">Leaf</tissue>
    </source>
</reference>
<evidence type="ECO:0000313" key="2">
    <source>
        <dbReference type="Proteomes" id="UP001372338"/>
    </source>
</evidence>
<name>A0AAN9HKZ4_CROPI</name>
<dbReference type="Proteomes" id="UP001372338">
    <property type="component" value="Unassembled WGS sequence"/>
</dbReference>
<proteinExistence type="predicted"/>
<accession>A0AAN9HKZ4</accession>
<keyword evidence="2" id="KW-1185">Reference proteome</keyword>
<protein>
    <submittedName>
        <fullName evidence="1">Uncharacterized protein</fullName>
    </submittedName>
</protein>
<sequence length="82" mass="9176">MPCIFGFGFCLCTPSLFPFTSSLSLSFSLFAFLSLKSHSSVFSPLPFDSRSRLFFVRCEILVLCLRLFASSSWVLQSGVEEC</sequence>
<organism evidence="1 2">
    <name type="scientific">Crotalaria pallida</name>
    <name type="common">Smooth rattlebox</name>
    <name type="synonym">Crotalaria striata</name>
    <dbReference type="NCBI Taxonomy" id="3830"/>
    <lineage>
        <taxon>Eukaryota</taxon>
        <taxon>Viridiplantae</taxon>
        <taxon>Streptophyta</taxon>
        <taxon>Embryophyta</taxon>
        <taxon>Tracheophyta</taxon>
        <taxon>Spermatophyta</taxon>
        <taxon>Magnoliopsida</taxon>
        <taxon>eudicotyledons</taxon>
        <taxon>Gunneridae</taxon>
        <taxon>Pentapetalae</taxon>
        <taxon>rosids</taxon>
        <taxon>fabids</taxon>
        <taxon>Fabales</taxon>
        <taxon>Fabaceae</taxon>
        <taxon>Papilionoideae</taxon>
        <taxon>50 kb inversion clade</taxon>
        <taxon>genistoids sensu lato</taxon>
        <taxon>core genistoids</taxon>
        <taxon>Crotalarieae</taxon>
        <taxon>Crotalaria</taxon>
    </lineage>
</organism>
<comment type="caution">
    <text evidence="1">The sequence shown here is derived from an EMBL/GenBank/DDBJ whole genome shotgun (WGS) entry which is preliminary data.</text>
</comment>
<dbReference type="AlphaFoldDB" id="A0AAN9HKZ4"/>